<evidence type="ECO:0000259" key="3">
    <source>
        <dbReference type="PROSITE" id="PS51746"/>
    </source>
</evidence>
<dbReference type="PANTHER" id="PTHR43156">
    <property type="entry name" value="STAGE II SPORULATION PROTEIN E-RELATED"/>
    <property type="match status" value="1"/>
</dbReference>
<dbReference type="SMART" id="SM00331">
    <property type="entry name" value="PP2C_SIG"/>
    <property type="match status" value="1"/>
</dbReference>
<dbReference type="CDD" id="cd00038">
    <property type="entry name" value="CAP_ED"/>
    <property type="match status" value="1"/>
</dbReference>
<dbReference type="InterPro" id="IPR000595">
    <property type="entry name" value="cNMP-bd_dom"/>
</dbReference>
<keyword evidence="5" id="KW-1185">Reference proteome</keyword>
<feature type="domain" description="Cyclic nucleotide-binding" evidence="2">
    <location>
        <begin position="35"/>
        <end position="154"/>
    </location>
</feature>
<sequence>MASGALQQTAADPGAPDVSSQPAFAAAQVMARHPYFAAFPLEELAALIARGERMDVAAGTRLLCRGDVGTFALLVFEGTAVVTIDTPYEHVQLAQLQAPAVIGEIAAFTGVARTAHVDALTPIRAVRISAEVLEAAGRVRPDLLSAVMRQFGRRFETFNQVFGFYANALNALERREFDLALLDDLRNPLPEMVDFSHSFRRLAEAIMSRAAERREMANAAAIQRAMLPPPLPPEALAKRADIFAAMRPAKDVGGDFYDYFLIDDRRLVVTLGDVAGKGTPAALFMSATQTALRMVLRSEPDLAVAVARVNELLCATNGEDMFVTLFCGVLDLDTGALTYCNCGHTDCMILRADGRLERPVATGPALAMMEGARTRAETVAFAPGDRLFLFSDGLTDAFNPAEEAFGEARLEAAALAALAAAPDLPAATFITGLLDTATRWADTAPQFDDMTALAVTLGRR</sequence>
<evidence type="ECO:0000256" key="1">
    <source>
        <dbReference type="ARBA" id="ARBA00022801"/>
    </source>
</evidence>
<dbReference type="Proteomes" id="UP001245370">
    <property type="component" value="Unassembled WGS sequence"/>
</dbReference>
<reference evidence="4 5" key="1">
    <citation type="submission" date="2023-07" db="EMBL/GenBank/DDBJ databases">
        <title>Genomic Encyclopedia of Type Strains, Phase IV (KMG-IV): sequencing the most valuable type-strain genomes for metagenomic binning, comparative biology and taxonomic classification.</title>
        <authorList>
            <person name="Goeker M."/>
        </authorList>
    </citation>
    <scope>NUCLEOTIDE SEQUENCE [LARGE SCALE GENOMIC DNA]</scope>
    <source>
        <strain evidence="4 5">DSM 338</strain>
    </source>
</reference>
<dbReference type="PROSITE" id="PS50042">
    <property type="entry name" value="CNMP_BINDING_3"/>
    <property type="match status" value="1"/>
</dbReference>
<evidence type="ECO:0000313" key="4">
    <source>
        <dbReference type="EMBL" id="MDR6334909.1"/>
    </source>
</evidence>
<dbReference type="Pfam" id="PF00027">
    <property type="entry name" value="cNMP_binding"/>
    <property type="match status" value="1"/>
</dbReference>
<dbReference type="Gene3D" id="3.60.40.10">
    <property type="entry name" value="PPM-type phosphatase domain"/>
    <property type="match status" value="1"/>
</dbReference>
<dbReference type="InterPro" id="IPR036457">
    <property type="entry name" value="PPM-type-like_dom_sf"/>
</dbReference>
<dbReference type="InterPro" id="IPR018490">
    <property type="entry name" value="cNMP-bd_dom_sf"/>
</dbReference>
<dbReference type="RefSeq" id="WP_281808696.1">
    <property type="nucleotide sequence ID" value="NZ_BSDO01000005.1"/>
</dbReference>
<dbReference type="InterPro" id="IPR001932">
    <property type="entry name" value="PPM-type_phosphatase-like_dom"/>
</dbReference>
<dbReference type="EMBL" id="JAVDPY010000006">
    <property type="protein sequence ID" value="MDR6334909.1"/>
    <property type="molecule type" value="Genomic_DNA"/>
</dbReference>
<gene>
    <name evidence="4" type="ORF">GGQ86_003399</name>
</gene>
<feature type="domain" description="PPM-type phosphatase" evidence="3">
    <location>
        <begin position="239"/>
        <end position="457"/>
    </location>
</feature>
<dbReference type="SMART" id="SM00100">
    <property type="entry name" value="cNMP"/>
    <property type="match status" value="1"/>
</dbReference>
<keyword evidence="1" id="KW-0378">Hydrolase</keyword>
<dbReference type="SUPFAM" id="SSF51206">
    <property type="entry name" value="cAMP-binding domain-like"/>
    <property type="match status" value="1"/>
</dbReference>
<comment type="caution">
    <text evidence="4">The sequence shown here is derived from an EMBL/GenBank/DDBJ whole genome shotgun (WGS) entry which is preliminary data.</text>
</comment>
<dbReference type="PROSITE" id="PS51746">
    <property type="entry name" value="PPM_2"/>
    <property type="match status" value="1"/>
</dbReference>
<dbReference type="Gene3D" id="2.60.120.10">
    <property type="entry name" value="Jelly Rolls"/>
    <property type="match status" value="1"/>
</dbReference>
<accession>A0ABU1KJA2</accession>
<evidence type="ECO:0000259" key="2">
    <source>
        <dbReference type="PROSITE" id="PS50042"/>
    </source>
</evidence>
<proteinExistence type="predicted"/>
<dbReference type="PANTHER" id="PTHR43156:SF2">
    <property type="entry name" value="STAGE II SPORULATION PROTEIN E"/>
    <property type="match status" value="1"/>
</dbReference>
<dbReference type="SUPFAM" id="SSF81606">
    <property type="entry name" value="PP2C-like"/>
    <property type="match status" value="1"/>
</dbReference>
<name>A0ABU1KJA2_XANFL</name>
<protein>
    <submittedName>
        <fullName evidence="4">Serine phosphatase RsbU (Regulator of sigma subunit)</fullName>
    </submittedName>
</protein>
<evidence type="ECO:0000313" key="5">
    <source>
        <dbReference type="Proteomes" id="UP001245370"/>
    </source>
</evidence>
<dbReference type="Pfam" id="PF07228">
    <property type="entry name" value="SpoIIE"/>
    <property type="match status" value="1"/>
</dbReference>
<organism evidence="4 5">
    <name type="scientific">Xanthobacter flavus</name>
    <dbReference type="NCBI Taxonomy" id="281"/>
    <lineage>
        <taxon>Bacteria</taxon>
        <taxon>Pseudomonadati</taxon>
        <taxon>Pseudomonadota</taxon>
        <taxon>Alphaproteobacteria</taxon>
        <taxon>Hyphomicrobiales</taxon>
        <taxon>Xanthobacteraceae</taxon>
        <taxon>Xanthobacter</taxon>
    </lineage>
</organism>
<dbReference type="GeneID" id="95764325"/>
<dbReference type="InterPro" id="IPR014710">
    <property type="entry name" value="RmlC-like_jellyroll"/>
</dbReference>
<dbReference type="InterPro" id="IPR052016">
    <property type="entry name" value="Bact_Sigma-Reg"/>
</dbReference>